<proteinExistence type="predicted"/>
<dbReference type="AlphaFoldDB" id="A0A8H8DKN1"/>
<comment type="caution">
    <text evidence="2">The sequence shown here is derived from an EMBL/GenBank/DDBJ whole genome shotgun (WGS) entry which is preliminary data.</text>
</comment>
<gene>
    <name evidence="2" type="ORF">BJ554DRAFT_5662</name>
</gene>
<feature type="region of interest" description="Disordered" evidence="1">
    <location>
        <begin position="73"/>
        <end position="92"/>
    </location>
</feature>
<feature type="non-terminal residue" evidence="2">
    <location>
        <position position="1"/>
    </location>
</feature>
<evidence type="ECO:0000313" key="2">
    <source>
        <dbReference type="EMBL" id="KAG5462054.1"/>
    </source>
</evidence>
<protein>
    <submittedName>
        <fullName evidence="2">Uncharacterized protein</fullName>
    </submittedName>
</protein>
<dbReference type="Proteomes" id="UP000673691">
    <property type="component" value="Unassembled WGS sequence"/>
</dbReference>
<sequence>LGRAPVGCFTRADCRKYKWPWDREVLFLLLSQLSSTRASAHSPCSPILPSNPRSSQPPTRRGVAVAGVCKCASGQGKRGRKNKPRRPGKPCTFRRGCRPSHRHWLEAPLVVAPRFATCRPIPALLCLHTAHPGGIARC</sequence>
<feature type="non-terminal residue" evidence="2">
    <location>
        <position position="138"/>
    </location>
</feature>
<feature type="compositionally biased region" description="Basic residues" evidence="1">
    <location>
        <begin position="77"/>
        <end position="88"/>
    </location>
</feature>
<dbReference type="EMBL" id="JAEFCI010002707">
    <property type="protein sequence ID" value="KAG5462054.1"/>
    <property type="molecule type" value="Genomic_DNA"/>
</dbReference>
<evidence type="ECO:0000313" key="3">
    <source>
        <dbReference type="Proteomes" id="UP000673691"/>
    </source>
</evidence>
<reference evidence="2 3" key="1">
    <citation type="journal article" name="Sci. Rep.">
        <title>Genome-scale phylogenetic analyses confirm Olpidium as the closest living zoosporic fungus to the non-flagellated, terrestrial fungi.</title>
        <authorList>
            <person name="Chang Y."/>
            <person name="Rochon D."/>
            <person name="Sekimoto S."/>
            <person name="Wang Y."/>
            <person name="Chovatia M."/>
            <person name="Sandor L."/>
            <person name="Salamov A."/>
            <person name="Grigoriev I.V."/>
            <person name="Stajich J.E."/>
            <person name="Spatafora J.W."/>
        </authorList>
    </citation>
    <scope>NUCLEOTIDE SEQUENCE [LARGE SCALE GENOMIC DNA]</scope>
    <source>
        <strain evidence="2">S191</strain>
    </source>
</reference>
<feature type="region of interest" description="Disordered" evidence="1">
    <location>
        <begin position="39"/>
        <end position="62"/>
    </location>
</feature>
<evidence type="ECO:0000256" key="1">
    <source>
        <dbReference type="SAM" id="MobiDB-lite"/>
    </source>
</evidence>
<keyword evidence="3" id="KW-1185">Reference proteome</keyword>
<organism evidence="2 3">
    <name type="scientific">Olpidium bornovanus</name>
    <dbReference type="NCBI Taxonomy" id="278681"/>
    <lineage>
        <taxon>Eukaryota</taxon>
        <taxon>Fungi</taxon>
        <taxon>Fungi incertae sedis</taxon>
        <taxon>Olpidiomycota</taxon>
        <taxon>Olpidiomycotina</taxon>
        <taxon>Olpidiomycetes</taxon>
        <taxon>Olpidiales</taxon>
        <taxon>Olpidiaceae</taxon>
        <taxon>Olpidium</taxon>
    </lineage>
</organism>
<accession>A0A8H8DKN1</accession>
<name>A0A8H8DKN1_9FUNG</name>